<accession>A0AAD7YIX9</accession>
<gene>
    <name evidence="1" type="ORF">PYW07_003252</name>
</gene>
<evidence type="ECO:0000313" key="2">
    <source>
        <dbReference type="Proteomes" id="UP001231518"/>
    </source>
</evidence>
<proteinExistence type="predicted"/>
<organism evidence="1 2">
    <name type="scientific">Mythimna separata</name>
    <name type="common">Oriental armyworm</name>
    <name type="synonym">Pseudaletia separata</name>
    <dbReference type="NCBI Taxonomy" id="271217"/>
    <lineage>
        <taxon>Eukaryota</taxon>
        <taxon>Metazoa</taxon>
        <taxon>Ecdysozoa</taxon>
        <taxon>Arthropoda</taxon>
        <taxon>Hexapoda</taxon>
        <taxon>Insecta</taxon>
        <taxon>Pterygota</taxon>
        <taxon>Neoptera</taxon>
        <taxon>Endopterygota</taxon>
        <taxon>Lepidoptera</taxon>
        <taxon>Glossata</taxon>
        <taxon>Ditrysia</taxon>
        <taxon>Noctuoidea</taxon>
        <taxon>Noctuidae</taxon>
        <taxon>Noctuinae</taxon>
        <taxon>Hadenini</taxon>
        <taxon>Mythimna</taxon>
    </lineage>
</organism>
<dbReference type="Proteomes" id="UP001231518">
    <property type="component" value="Chromosome 14"/>
</dbReference>
<dbReference type="SUPFAM" id="SSF52047">
    <property type="entry name" value="RNI-like"/>
    <property type="match status" value="1"/>
</dbReference>
<comment type="caution">
    <text evidence="1">The sequence shown here is derived from an EMBL/GenBank/DDBJ whole genome shotgun (WGS) entry which is preliminary data.</text>
</comment>
<reference evidence="1" key="1">
    <citation type="submission" date="2023-03" db="EMBL/GenBank/DDBJ databases">
        <title>Chromosome-level genomes of two armyworms, Mythimna separata and Mythimna loreyi, provide insights into the biosynthesis and reception of sex pheromones.</title>
        <authorList>
            <person name="Zhao H."/>
        </authorList>
    </citation>
    <scope>NUCLEOTIDE SEQUENCE</scope>
    <source>
        <strain evidence="1">BeijingLab</strain>
        <tissue evidence="1">Pupa</tissue>
    </source>
</reference>
<evidence type="ECO:0000313" key="1">
    <source>
        <dbReference type="EMBL" id="KAJ8716625.1"/>
    </source>
</evidence>
<keyword evidence="2" id="KW-1185">Reference proteome</keyword>
<dbReference type="EMBL" id="JARGEI010000017">
    <property type="protein sequence ID" value="KAJ8716625.1"/>
    <property type="molecule type" value="Genomic_DNA"/>
</dbReference>
<evidence type="ECO:0008006" key="3">
    <source>
        <dbReference type="Google" id="ProtNLM"/>
    </source>
</evidence>
<sequence>MLCSLRNLVLGGVAPRIFIPRNNQVRMFWEYVNMSFNKPDIDRIKQFGPDRTCAEWVLRNGGKVVWDGGRKLADYNMLPSEKQAIPKLIEIDGTDSSISHYGFPHLIGCTKLSKIILHNASYIDDRALKGLSYGRDVLTYLQVSNCLNVTDAGLKELKMLHKLETLLLFKLESVGNLEDCKLLLQQHLPKCKVLGAKDGVEVNNNKQ</sequence>
<name>A0AAD7YIX9_MYTSE</name>
<dbReference type="AlphaFoldDB" id="A0AAD7YIX9"/>
<protein>
    <recommendedName>
        <fullName evidence="3">Mitochondrial ATP synthase regulatory component factor B</fullName>
    </recommendedName>
</protein>
<dbReference type="Gene3D" id="3.80.10.10">
    <property type="entry name" value="Ribonuclease Inhibitor"/>
    <property type="match status" value="1"/>
</dbReference>
<dbReference type="InterPro" id="IPR032675">
    <property type="entry name" value="LRR_dom_sf"/>
</dbReference>